<name>A0A543KBH2_9RHOB</name>
<proteinExistence type="predicted"/>
<evidence type="ECO:0000313" key="2">
    <source>
        <dbReference type="Proteomes" id="UP000320582"/>
    </source>
</evidence>
<dbReference type="RefSeq" id="WP_170207060.1">
    <property type="nucleotide sequence ID" value="NZ_VFPT01000001.1"/>
</dbReference>
<reference evidence="1 2" key="1">
    <citation type="submission" date="2019-06" db="EMBL/GenBank/DDBJ databases">
        <title>Genomic Encyclopedia of Archaeal and Bacterial Type Strains, Phase II (KMG-II): from individual species to whole genera.</title>
        <authorList>
            <person name="Goeker M."/>
        </authorList>
    </citation>
    <scope>NUCLEOTIDE SEQUENCE [LARGE SCALE GENOMIC DNA]</scope>
    <source>
        <strain evidence="1 2">DSM 18423</strain>
    </source>
</reference>
<dbReference type="AlphaFoldDB" id="A0A543KBH2"/>
<organism evidence="1 2">
    <name type="scientific">Roseinatronobacter monicus</name>
    <dbReference type="NCBI Taxonomy" id="393481"/>
    <lineage>
        <taxon>Bacteria</taxon>
        <taxon>Pseudomonadati</taxon>
        <taxon>Pseudomonadota</taxon>
        <taxon>Alphaproteobacteria</taxon>
        <taxon>Rhodobacterales</taxon>
        <taxon>Paracoccaceae</taxon>
        <taxon>Roseinatronobacter</taxon>
    </lineage>
</organism>
<dbReference type="Proteomes" id="UP000320582">
    <property type="component" value="Unassembled WGS sequence"/>
</dbReference>
<evidence type="ECO:0000313" key="1">
    <source>
        <dbReference type="EMBL" id="TQM92392.1"/>
    </source>
</evidence>
<accession>A0A543KBH2</accession>
<sequence>MKRLKDQTLSIRTSADIKRLLRLAAEKEHRSIASMMELLILNYAEECELKADTPE</sequence>
<keyword evidence="2" id="KW-1185">Reference proteome</keyword>
<gene>
    <name evidence="1" type="ORF">BD293_0993</name>
</gene>
<comment type="caution">
    <text evidence="1">The sequence shown here is derived from an EMBL/GenBank/DDBJ whole genome shotgun (WGS) entry which is preliminary data.</text>
</comment>
<dbReference type="EMBL" id="VFPT01000001">
    <property type="protein sequence ID" value="TQM92392.1"/>
    <property type="molecule type" value="Genomic_DNA"/>
</dbReference>
<protein>
    <submittedName>
        <fullName evidence="1">Uncharacterized protein</fullName>
    </submittedName>
</protein>